<name>A0AAD7BT18_9AGAR</name>
<evidence type="ECO:0000313" key="2">
    <source>
        <dbReference type="Proteomes" id="UP001221142"/>
    </source>
</evidence>
<organism evidence="1 2">
    <name type="scientific">Roridomyces roridus</name>
    <dbReference type="NCBI Taxonomy" id="1738132"/>
    <lineage>
        <taxon>Eukaryota</taxon>
        <taxon>Fungi</taxon>
        <taxon>Dikarya</taxon>
        <taxon>Basidiomycota</taxon>
        <taxon>Agaricomycotina</taxon>
        <taxon>Agaricomycetes</taxon>
        <taxon>Agaricomycetidae</taxon>
        <taxon>Agaricales</taxon>
        <taxon>Marasmiineae</taxon>
        <taxon>Mycenaceae</taxon>
        <taxon>Roridomyces</taxon>
    </lineage>
</organism>
<reference evidence="1" key="1">
    <citation type="submission" date="2023-03" db="EMBL/GenBank/DDBJ databases">
        <title>Massive genome expansion in bonnet fungi (Mycena s.s.) driven by repeated elements and novel gene families across ecological guilds.</title>
        <authorList>
            <consortium name="Lawrence Berkeley National Laboratory"/>
            <person name="Harder C.B."/>
            <person name="Miyauchi S."/>
            <person name="Viragh M."/>
            <person name="Kuo A."/>
            <person name="Thoen E."/>
            <person name="Andreopoulos B."/>
            <person name="Lu D."/>
            <person name="Skrede I."/>
            <person name="Drula E."/>
            <person name="Henrissat B."/>
            <person name="Morin E."/>
            <person name="Kohler A."/>
            <person name="Barry K."/>
            <person name="LaButti K."/>
            <person name="Morin E."/>
            <person name="Salamov A."/>
            <person name="Lipzen A."/>
            <person name="Mereny Z."/>
            <person name="Hegedus B."/>
            <person name="Baldrian P."/>
            <person name="Stursova M."/>
            <person name="Weitz H."/>
            <person name="Taylor A."/>
            <person name="Grigoriev I.V."/>
            <person name="Nagy L.G."/>
            <person name="Martin F."/>
            <person name="Kauserud H."/>
        </authorList>
    </citation>
    <scope>NUCLEOTIDE SEQUENCE</scope>
    <source>
        <strain evidence="1">9284</strain>
    </source>
</reference>
<dbReference type="EMBL" id="JARKIF010000009">
    <property type="protein sequence ID" value="KAJ7630233.1"/>
    <property type="molecule type" value="Genomic_DNA"/>
</dbReference>
<dbReference type="AlphaFoldDB" id="A0AAD7BT18"/>
<comment type="caution">
    <text evidence="1">The sequence shown here is derived from an EMBL/GenBank/DDBJ whole genome shotgun (WGS) entry which is preliminary data.</text>
</comment>
<keyword evidence="2" id="KW-1185">Reference proteome</keyword>
<accession>A0AAD7BT18</accession>
<proteinExistence type="predicted"/>
<protein>
    <submittedName>
        <fullName evidence="1">Uncharacterized protein</fullName>
    </submittedName>
</protein>
<gene>
    <name evidence="1" type="ORF">FB45DRAFT_914918</name>
</gene>
<evidence type="ECO:0000313" key="1">
    <source>
        <dbReference type="EMBL" id="KAJ7630233.1"/>
    </source>
</evidence>
<dbReference type="Proteomes" id="UP001221142">
    <property type="component" value="Unassembled WGS sequence"/>
</dbReference>
<sequence>MEYLLFLSTKVKGETGSAAVEQLRITTEEIGRKIPADRHKIIAFFLADETKGKIQALASQLGTAVQIFQVALQLNTDEKVEEVRHELRALKLGNEASSTGGILQELKNLQLNAKGKLNFSVFSVEKVNRDILNSKMRQYNACSRDSGLMKSTGSPQEFNSVVIGHGGVSESLQDLAIETDGDIDSPQLLEVLPILLLGRTLSGD</sequence>
<feature type="non-terminal residue" evidence="1">
    <location>
        <position position="204"/>
    </location>
</feature>